<evidence type="ECO:0000256" key="5">
    <source>
        <dbReference type="ARBA" id="ARBA00022642"/>
    </source>
</evidence>
<dbReference type="EMBL" id="JAMWGI010000013">
    <property type="protein sequence ID" value="MDG6194501.1"/>
    <property type="molecule type" value="Genomic_DNA"/>
</dbReference>
<evidence type="ECO:0000256" key="10">
    <source>
        <dbReference type="HAMAP-Rule" id="MF_00569"/>
    </source>
</evidence>
<dbReference type="GO" id="GO:0005829">
    <property type="term" value="C:cytosol"/>
    <property type="evidence" value="ECO:0007669"/>
    <property type="project" value="TreeGrafter"/>
</dbReference>
<evidence type="ECO:0000256" key="3">
    <source>
        <dbReference type="ARBA" id="ARBA00022485"/>
    </source>
</evidence>
<gene>
    <name evidence="10 11" type="primary">nadA</name>
    <name evidence="11" type="ORF">NF708_11045</name>
</gene>
<feature type="binding site" evidence="10">
    <location>
        <position position="104"/>
    </location>
    <ligand>
        <name>[4Fe-4S] cluster</name>
        <dbReference type="ChEBI" id="CHEBI:49883"/>
    </ligand>
</feature>
<dbReference type="InterPro" id="IPR036094">
    <property type="entry name" value="NadA_sf"/>
</dbReference>
<feature type="binding site" evidence="10">
    <location>
        <begin position="135"/>
        <end position="137"/>
    </location>
    <ligand>
        <name>iminosuccinate</name>
        <dbReference type="ChEBI" id="CHEBI:77875"/>
    </ligand>
</feature>
<evidence type="ECO:0000313" key="11">
    <source>
        <dbReference type="EMBL" id="MDG6194501.1"/>
    </source>
</evidence>
<comment type="function">
    <text evidence="10">Catalyzes the condensation of iminoaspartate with dihydroxyacetone phosphate to form quinolinate.</text>
</comment>
<dbReference type="Gene3D" id="3.40.50.10800">
    <property type="entry name" value="NadA-like"/>
    <property type="match status" value="3"/>
</dbReference>
<dbReference type="AlphaFoldDB" id="A0A9X4P7A1"/>
<dbReference type="GO" id="GO:0051539">
    <property type="term" value="F:4 iron, 4 sulfur cluster binding"/>
    <property type="evidence" value="ECO:0007669"/>
    <property type="project" value="UniProtKB-KW"/>
</dbReference>
<keyword evidence="7 10" id="KW-0479">Metal-binding</keyword>
<feature type="binding site" evidence="10">
    <location>
        <position position="40"/>
    </location>
    <ligand>
        <name>iminosuccinate</name>
        <dbReference type="ChEBI" id="CHEBI:77875"/>
    </ligand>
</feature>
<feature type="binding site" evidence="10">
    <location>
        <position position="314"/>
    </location>
    <ligand>
        <name>[4Fe-4S] cluster</name>
        <dbReference type="ChEBI" id="CHEBI:49883"/>
    </ligand>
</feature>
<keyword evidence="9 10" id="KW-0411">Iron-sulfur</keyword>
<dbReference type="RefSeq" id="WP_279364598.1">
    <property type="nucleotide sequence ID" value="NZ_JAMWGE010000008.1"/>
</dbReference>
<feature type="binding site" evidence="10">
    <location>
        <position position="224"/>
    </location>
    <ligand>
        <name>[4Fe-4S] cluster</name>
        <dbReference type="ChEBI" id="CHEBI:49883"/>
    </ligand>
</feature>
<keyword evidence="8 10" id="KW-0408">Iron</keyword>
<dbReference type="EC" id="2.5.1.72" evidence="2 10"/>
<dbReference type="GO" id="GO:0008987">
    <property type="term" value="F:quinolinate synthetase A activity"/>
    <property type="evidence" value="ECO:0007669"/>
    <property type="project" value="UniProtKB-UniRule"/>
</dbReference>
<proteinExistence type="inferred from homology"/>
<feature type="binding site" evidence="10">
    <location>
        <position position="267"/>
    </location>
    <ligand>
        <name>iminosuccinate</name>
        <dbReference type="ChEBI" id="CHEBI:77875"/>
    </ligand>
</feature>
<dbReference type="PANTHER" id="PTHR30573:SF0">
    <property type="entry name" value="QUINOLINATE SYNTHASE, CHLOROPLASTIC"/>
    <property type="match status" value="1"/>
</dbReference>
<evidence type="ECO:0000256" key="7">
    <source>
        <dbReference type="ARBA" id="ARBA00022723"/>
    </source>
</evidence>
<dbReference type="SUPFAM" id="SSF142754">
    <property type="entry name" value="NadA-like"/>
    <property type="match status" value="1"/>
</dbReference>
<dbReference type="Proteomes" id="UP001153203">
    <property type="component" value="Unassembled WGS sequence"/>
</dbReference>
<dbReference type="GO" id="GO:0034628">
    <property type="term" value="P:'de novo' NAD+ biosynthetic process from L-aspartate"/>
    <property type="evidence" value="ECO:0007669"/>
    <property type="project" value="TreeGrafter"/>
</dbReference>
<dbReference type="Pfam" id="PF02445">
    <property type="entry name" value="NadA"/>
    <property type="match status" value="1"/>
</dbReference>
<dbReference type="NCBIfam" id="NF006883">
    <property type="entry name" value="PRK09375.2-4"/>
    <property type="match status" value="1"/>
</dbReference>
<evidence type="ECO:0000256" key="8">
    <source>
        <dbReference type="ARBA" id="ARBA00023004"/>
    </source>
</evidence>
<evidence type="ECO:0000256" key="6">
    <source>
        <dbReference type="ARBA" id="ARBA00022679"/>
    </source>
</evidence>
<dbReference type="PANTHER" id="PTHR30573">
    <property type="entry name" value="QUINOLINATE SYNTHETASE A"/>
    <property type="match status" value="1"/>
</dbReference>
<evidence type="ECO:0000256" key="4">
    <source>
        <dbReference type="ARBA" id="ARBA00022490"/>
    </source>
</evidence>
<dbReference type="NCBIfam" id="TIGR00550">
    <property type="entry name" value="nadA"/>
    <property type="match status" value="1"/>
</dbReference>
<evidence type="ECO:0000256" key="9">
    <source>
        <dbReference type="ARBA" id="ARBA00023014"/>
    </source>
</evidence>
<evidence type="ECO:0000256" key="2">
    <source>
        <dbReference type="ARBA" id="ARBA00012669"/>
    </source>
</evidence>
<organism evidence="11 12">
    <name type="scientific">Lactococcus formosensis</name>
    <dbReference type="NCBI Taxonomy" id="1281486"/>
    <lineage>
        <taxon>Bacteria</taxon>
        <taxon>Bacillati</taxon>
        <taxon>Bacillota</taxon>
        <taxon>Bacilli</taxon>
        <taxon>Lactobacillales</taxon>
        <taxon>Streptococcaceae</taxon>
        <taxon>Lactococcus</taxon>
    </lineage>
</organism>
<reference evidence="11" key="1">
    <citation type="submission" date="2022-06" db="EMBL/GenBank/DDBJ databases">
        <title>Lactococcus from bovine mastitis in China.</title>
        <authorList>
            <person name="Lin Y."/>
            <person name="Han B."/>
        </authorList>
    </citation>
    <scope>NUCLEOTIDE SEQUENCE</scope>
    <source>
        <strain evidence="11">Hebei-B-39</strain>
    </source>
</reference>
<comment type="caution">
    <text evidence="11">The sequence shown here is derived from an EMBL/GenBank/DDBJ whole genome shotgun (WGS) entry which is preliminary data.</text>
</comment>
<comment type="cofactor">
    <cofactor evidence="10">
        <name>[4Fe-4S] cluster</name>
        <dbReference type="ChEBI" id="CHEBI:49883"/>
    </cofactor>
    <text evidence="10">Binds 1 [4Fe-4S] cluster per subunit.</text>
</comment>
<keyword evidence="3 10" id="KW-0004">4Fe-4S</keyword>
<comment type="similarity">
    <text evidence="10">Belongs to the quinolinate synthase family. Type 3 subfamily.</text>
</comment>
<sequence>MITKEQLIPKKYLEMSESAIKESIFIKKEEFGDSLTILAHHYQKDEIIPFADAVGDSLELAKIAQGNKKAKHIIFCGVHFMAETADMLTRSYQKVYLPDALAGCSMADMATRRQLEIGWEKLSSQFSKPIIPITYINSTAEVKAFVGEHGGVIVTSSNAETILKRILSQNYPVLFLPDQHLGRNTSYHLGVELEEMAVWNPRKEQLLNYDESAKLKVVLWQGRCCVHQQYSVKQIEELREKIPNLKVIVHPECPLEVVLASDLYGSTKKIVDEVANSPQGTYWAIGTDNNLVNRIIHNFPNHNIISINSSAFSCITMNRIHLAHLLWTLDEIQLGKDTQRIRVDPRTTTSALKALDRMFTFG</sequence>
<dbReference type="GO" id="GO:0046872">
    <property type="term" value="F:metal ion binding"/>
    <property type="evidence" value="ECO:0007669"/>
    <property type="project" value="UniProtKB-KW"/>
</dbReference>
<feature type="binding site" evidence="10">
    <location>
        <position position="156"/>
    </location>
    <ligand>
        <name>iminosuccinate</name>
        <dbReference type="ChEBI" id="CHEBI:77875"/>
    </ligand>
</feature>
<comment type="pathway">
    <text evidence="1 10">Cofactor biosynthesis; NAD(+) biosynthesis; quinolinate from iminoaspartate: step 1/1.</text>
</comment>
<name>A0A9X4P7A1_9LACT</name>
<feature type="binding site" evidence="10">
    <location>
        <position position="57"/>
    </location>
    <ligand>
        <name>iminosuccinate</name>
        <dbReference type="ChEBI" id="CHEBI:77875"/>
    </ligand>
</feature>
<accession>A0A9X4P7A1</accession>
<evidence type="ECO:0000256" key="1">
    <source>
        <dbReference type="ARBA" id="ARBA00005065"/>
    </source>
</evidence>
<feature type="binding site" evidence="10">
    <location>
        <begin position="250"/>
        <end position="252"/>
    </location>
    <ligand>
        <name>iminosuccinate</name>
        <dbReference type="ChEBI" id="CHEBI:77875"/>
    </ligand>
</feature>
<keyword evidence="6 10" id="KW-0808">Transferase</keyword>
<dbReference type="HAMAP" id="MF_00569">
    <property type="entry name" value="NadA_type3"/>
    <property type="match status" value="1"/>
</dbReference>
<keyword evidence="4 10" id="KW-0963">Cytoplasm</keyword>
<keyword evidence="5 10" id="KW-0662">Pyridine nucleotide biosynthesis</keyword>
<comment type="catalytic activity">
    <reaction evidence="10">
        <text>iminosuccinate + dihydroxyacetone phosphate = quinolinate + phosphate + 2 H2O + H(+)</text>
        <dbReference type="Rhea" id="RHEA:25888"/>
        <dbReference type="ChEBI" id="CHEBI:15377"/>
        <dbReference type="ChEBI" id="CHEBI:15378"/>
        <dbReference type="ChEBI" id="CHEBI:29959"/>
        <dbReference type="ChEBI" id="CHEBI:43474"/>
        <dbReference type="ChEBI" id="CHEBI:57642"/>
        <dbReference type="ChEBI" id="CHEBI:77875"/>
        <dbReference type="EC" id="2.5.1.72"/>
    </reaction>
</comment>
<protein>
    <recommendedName>
        <fullName evidence="2 10">Quinolinate synthase</fullName>
        <ecNumber evidence="2 10">2.5.1.72</ecNumber>
    </recommendedName>
</protein>
<dbReference type="InterPro" id="IPR023515">
    <property type="entry name" value="Quinolinate_synth_A_type3"/>
</dbReference>
<dbReference type="InterPro" id="IPR003473">
    <property type="entry name" value="NadA"/>
</dbReference>
<comment type="subcellular location">
    <subcellularLocation>
        <location evidence="10">Cytoplasm</location>
    </subcellularLocation>
</comment>
<evidence type="ECO:0000313" key="12">
    <source>
        <dbReference type="Proteomes" id="UP001153203"/>
    </source>
</evidence>